<evidence type="ECO:0000313" key="2">
    <source>
        <dbReference type="Proteomes" id="UP001139104"/>
    </source>
</evidence>
<proteinExistence type="predicted"/>
<name>A0ABS9ZB45_9HYPH</name>
<protein>
    <submittedName>
        <fullName evidence="1">Uncharacterized protein</fullName>
    </submittedName>
</protein>
<dbReference type="EMBL" id="JAIVFP010000002">
    <property type="protein sequence ID" value="MCI4684929.1"/>
    <property type="molecule type" value="Genomic_DNA"/>
</dbReference>
<reference evidence="1" key="1">
    <citation type="journal article" date="2022" name="ISME J.">
        <title>Identification of active gaseous-alkane degraders at natural gas seeps.</title>
        <authorList>
            <person name="Farhan Ul Haque M."/>
            <person name="Hernandez M."/>
            <person name="Crombie A.T."/>
            <person name="Murrell J.C."/>
        </authorList>
    </citation>
    <scope>NUCLEOTIDE SEQUENCE</scope>
    <source>
        <strain evidence="1">PC2</strain>
    </source>
</reference>
<organism evidence="1 2">
    <name type="scientific">Candidatus Rhodoblastus alkanivorans</name>
    <dbReference type="NCBI Taxonomy" id="2954117"/>
    <lineage>
        <taxon>Bacteria</taxon>
        <taxon>Pseudomonadati</taxon>
        <taxon>Pseudomonadota</taxon>
        <taxon>Alphaproteobacteria</taxon>
        <taxon>Hyphomicrobiales</taxon>
        <taxon>Rhodoblastaceae</taxon>
        <taxon>Rhodoblastus</taxon>
    </lineage>
</organism>
<keyword evidence="2" id="KW-1185">Reference proteome</keyword>
<gene>
    <name evidence="1" type="ORF">K2U94_19515</name>
</gene>
<dbReference type="RefSeq" id="WP_243068962.1">
    <property type="nucleotide sequence ID" value="NZ_JAIVFK010000071.1"/>
</dbReference>
<accession>A0ABS9ZB45</accession>
<dbReference type="Proteomes" id="UP001139104">
    <property type="component" value="Unassembled WGS sequence"/>
</dbReference>
<comment type="caution">
    <text evidence="1">The sequence shown here is derived from an EMBL/GenBank/DDBJ whole genome shotgun (WGS) entry which is preliminary data.</text>
</comment>
<evidence type="ECO:0000313" key="1">
    <source>
        <dbReference type="EMBL" id="MCI4684929.1"/>
    </source>
</evidence>
<sequence>MFGWWRRRKELHAHVDADATAMIAEFGASAYHVARDRALEQRLHKIVDAERTPEHWNLVRFEIRKRTGRQDADTATRYLEDGG</sequence>